<sequence length="270" mass="27588">MIGQPPGETGSEGGIEAEVARALRRASDGYGDLPEQVGHRLDRVLDSLPSADTLRSAARGPEREGFFASLAERLRPKRVRYAIASGAAAVLVTVGAVAVGLQAFTAQDGEQDAGQVYAEDAPRSAGDDDSAASGEASPESDGGQSLSEEGADSAETDAEMGVLDVESFASGTDYSASTDLLAALRGLGDHTADGEVPAELADLAAGGAFWRACEDAIVEEYESLLVAVDFARYESAPAIMALLVSDEGEIAVALTPACADGVVEALAVQP</sequence>
<feature type="compositionally biased region" description="Low complexity" evidence="1">
    <location>
        <begin position="131"/>
        <end position="143"/>
    </location>
</feature>
<accession>A0ABW2DBG7</accession>
<protein>
    <submittedName>
        <fullName evidence="3">Uncharacterized protein</fullName>
    </submittedName>
</protein>
<evidence type="ECO:0000313" key="3">
    <source>
        <dbReference type="EMBL" id="MFC6959685.1"/>
    </source>
</evidence>
<dbReference type="EMBL" id="JBHSYS010000004">
    <property type="protein sequence ID" value="MFC6959685.1"/>
    <property type="molecule type" value="Genomic_DNA"/>
</dbReference>
<reference evidence="4" key="1">
    <citation type="journal article" date="2019" name="Int. J. Syst. Evol. Microbiol.">
        <title>The Global Catalogue of Microorganisms (GCM) 10K type strain sequencing project: providing services to taxonomists for standard genome sequencing and annotation.</title>
        <authorList>
            <consortium name="The Broad Institute Genomics Platform"/>
            <consortium name="The Broad Institute Genome Sequencing Center for Infectious Disease"/>
            <person name="Wu L."/>
            <person name="Ma J."/>
        </authorList>
    </citation>
    <scope>NUCLEOTIDE SEQUENCE [LARGE SCALE GENOMIC DNA]</scope>
    <source>
        <strain evidence="4">KACC 12634</strain>
    </source>
</reference>
<name>A0ABW2DBG7_9ACTN</name>
<keyword evidence="2" id="KW-0472">Membrane</keyword>
<feature type="transmembrane region" description="Helical" evidence="2">
    <location>
        <begin position="81"/>
        <end position="101"/>
    </location>
</feature>
<evidence type="ECO:0000313" key="4">
    <source>
        <dbReference type="Proteomes" id="UP001596470"/>
    </source>
</evidence>
<evidence type="ECO:0000256" key="1">
    <source>
        <dbReference type="SAM" id="MobiDB-lite"/>
    </source>
</evidence>
<keyword evidence="4" id="KW-1185">Reference proteome</keyword>
<evidence type="ECO:0000256" key="2">
    <source>
        <dbReference type="SAM" id="Phobius"/>
    </source>
</evidence>
<feature type="region of interest" description="Disordered" evidence="1">
    <location>
        <begin position="119"/>
        <end position="156"/>
    </location>
</feature>
<dbReference type="RefSeq" id="WP_382345801.1">
    <property type="nucleotide sequence ID" value="NZ_JBHMBP010000001.1"/>
</dbReference>
<keyword evidence="2" id="KW-0812">Transmembrane</keyword>
<comment type="caution">
    <text evidence="3">The sequence shown here is derived from an EMBL/GenBank/DDBJ whole genome shotgun (WGS) entry which is preliminary data.</text>
</comment>
<gene>
    <name evidence="3" type="ORF">ACFQS3_21040</name>
</gene>
<dbReference type="Proteomes" id="UP001596470">
    <property type="component" value="Unassembled WGS sequence"/>
</dbReference>
<keyword evidence="2" id="KW-1133">Transmembrane helix</keyword>
<proteinExistence type="predicted"/>
<organism evidence="3 4">
    <name type="scientific">Glycomyces mayteni</name>
    <dbReference type="NCBI Taxonomy" id="543887"/>
    <lineage>
        <taxon>Bacteria</taxon>
        <taxon>Bacillati</taxon>
        <taxon>Actinomycetota</taxon>
        <taxon>Actinomycetes</taxon>
        <taxon>Glycomycetales</taxon>
        <taxon>Glycomycetaceae</taxon>
        <taxon>Glycomyces</taxon>
    </lineage>
</organism>